<evidence type="ECO:0000256" key="1">
    <source>
        <dbReference type="SAM" id="Phobius"/>
    </source>
</evidence>
<feature type="transmembrane region" description="Helical" evidence="1">
    <location>
        <begin position="69"/>
        <end position="93"/>
    </location>
</feature>
<evidence type="ECO:0000313" key="3">
    <source>
        <dbReference type="Proteomes" id="UP000817854"/>
    </source>
</evidence>
<reference evidence="2 3" key="3">
    <citation type="submission" date="2020-02" db="EMBL/GenBank/DDBJ databases">
        <title>Flavobacterium profundi sp. nov., isolated from a deep-sea seamount.</title>
        <authorList>
            <person name="Zhang D.-C."/>
        </authorList>
    </citation>
    <scope>NUCLEOTIDE SEQUENCE [LARGE SCALE GENOMIC DNA]</scope>
    <source>
        <strain evidence="2 3">EC11</strain>
    </source>
</reference>
<reference evidence="3" key="1">
    <citation type="submission" date="2019-05" db="EMBL/GenBank/DDBJ databases">
        <title>Flavobacterium profundi sp. nov., isolated from a deep-sea seamount.</title>
        <authorList>
            <person name="Zhang D.-C."/>
        </authorList>
    </citation>
    <scope>NUCLEOTIDE SEQUENCE [LARGE SCALE GENOMIC DNA]</scope>
    <source>
        <strain evidence="3">EC11</strain>
    </source>
</reference>
<gene>
    <name evidence="2" type="ORF">FIA58_014250</name>
</gene>
<keyword evidence="1" id="KW-0812">Transmembrane</keyword>
<keyword evidence="1" id="KW-1133">Transmembrane helix</keyword>
<keyword evidence="1" id="KW-0472">Membrane</keyword>
<proteinExistence type="predicted"/>
<evidence type="ECO:0000313" key="2">
    <source>
        <dbReference type="EMBL" id="NHN26843.1"/>
    </source>
</evidence>
<feature type="transmembrane region" description="Helical" evidence="1">
    <location>
        <begin position="119"/>
        <end position="138"/>
    </location>
</feature>
<accession>A0ABX0IT27</accession>
<dbReference type="Proteomes" id="UP000817854">
    <property type="component" value="Unassembled WGS sequence"/>
</dbReference>
<keyword evidence="3" id="KW-1185">Reference proteome</keyword>
<comment type="caution">
    <text evidence="2">The sequence shown here is derived from an EMBL/GenBank/DDBJ whole genome shotgun (WGS) entry which is preliminary data.</text>
</comment>
<name>A0ABX0IT27_9FLAO</name>
<protein>
    <submittedName>
        <fullName evidence="2">Uncharacterized protein</fullName>
    </submittedName>
</protein>
<organism evidence="2 3">
    <name type="scientific">Flavobacterium jejuense</name>
    <dbReference type="NCBI Taxonomy" id="1544455"/>
    <lineage>
        <taxon>Bacteria</taxon>
        <taxon>Pseudomonadati</taxon>
        <taxon>Bacteroidota</taxon>
        <taxon>Flavobacteriia</taxon>
        <taxon>Flavobacteriales</taxon>
        <taxon>Flavobacteriaceae</taxon>
        <taxon>Flavobacterium</taxon>
    </lineage>
</organism>
<sequence length="141" mass="16723">MPEDYYLFSFSDKELIEIIHKKDEWNELDYLLAISLLENRGIEITEEAIEKAKNKRVSQLRKPEKSDSFWIVIGYVFAMLGGLLGFIIGYVLLTQKKTLPNGERVFEYTASDRKHGKNILYVGTFFFIYYLIYFLFFFNED</sequence>
<dbReference type="EMBL" id="VEVQ02000009">
    <property type="protein sequence ID" value="NHN26843.1"/>
    <property type="molecule type" value="Genomic_DNA"/>
</dbReference>
<dbReference type="RefSeq" id="WP_140963158.1">
    <property type="nucleotide sequence ID" value="NZ_VEVQ02000009.1"/>
</dbReference>
<reference evidence="2 3" key="2">
    <citation type="submission" date="2019-05" db="EMBL/GenBank/DDBJ databases">
        <authorList>
            <person name="Lianzixin W."/>
        </authorList>
    </citation>
    <scope>NUCLEOTIDE SEQUENCE [LARGE SCALE GENOMIC DNA]</scope>
    <source>
        <strain evidence="2 3">EC11</strain>
    </source>
</reference>